<comment type="pathway">
    <text evidence="3 18">Phospholipid metabolism; CDP-diacylglycerol biosynthesis; CDP-diacylglycerol from sn-glycerol 3-phosphate: step 3/3.</text>
</comment>
<evidence type="ECO:0000256" key="17">
    <source>
        <dbReference type="ARBA" id="ARBA00023264"/>
    </source>
</evidence>
<comment type="caution">
    <text evidence="21">The sequence shown here is derived from an EMBL/GenBank/DDBJ whole genome shotgun (WGS) entry which is preliminary data.</text>
</comment>
<evidence type="ECO:0000256" key="4">
    <source>
        <dbReference type="ARBA" id="ARBA00005189"/>
    </source>
</evidence>
<evidence type="ECO:0000256" key="2">
    <source>
        <dbReference type="ARBA" id="ARBA00004651"/>
    </source>
</evidence>
<feature type="transmembrane region" description="Helical" evidence="19">
    <location>
        <begin position="136"/>
        <end position="155"/>
    </location>
</feature>
<dbReference type="PANTHER" id="PTHR46382">
    <property type="entry name" value="PHOSPHATIDATE CYTIDYLYLTRANSFERASE"/>
    <property type="match status" value="1"/>
</dbReference>
<dbReference type="OrthoDB" id="9799199at2"/>
<dbReference type="GO" id="GO:0016024">
    <property type="term" value="P:CDP-diacylglycerol biosynthetic process"/>
    <property type="evidence" value="ECO:0007669"/>
    <property type="project" value="TreeGrafter"/>
</dbReference>
<keyword evidence="16" id="KW-0594">Phospholipid biosynthesis</keyword>
<feature type="transmembrane region" description="Helical" evidence="19">
    <location>
        <begin position="6"/>
        <end position="36"/>
    </location>
</feature>
<reference evidence="21" key="1">
    <citation type="submission" date="2020-02" db="EMBL/GenBank/DDBJ databases">
        <authorList>
            <person name="Fontana A."/>
            <person name="Patrone V."/>
            <person name="Morelli L."/>
        </authorList>
    </citation>
    <scope>NUCLEOTIDE SEQUENCE</scope>
    <source>
        <strain evidence="20">CCUG 30943</strain>
        <strain evidence="21">CCUG 43002</strain>
    </source>
</reference>
<dbReference type="EC" id="2.7.7.41" evidence="6 18"/>
<feature type="transmembrane region" description="Helical" evidence="19">
    <location>
        <begin position="176"/>
        <end position="193"/>
    </location>
</feature>
<evidence type="ECO:0000256" key="8">
    <source>
        <dbReference type="ARBA" id="ARBA00022475"/>
    </source>
</evidence>
<evidence type="ECO:0000256" key="1">
    <source>
        <dbReference type="ARBA" id="ARBA00001698"/>
    </source>
</evidence>
<evidence type="ECO:0000256" key="9">
    <source>
        <dbReference type="ARBA" id="ARBA00022516"/>
    </source>
</evidence>
<keyword evidence="14" id="KW-0443">Lipid metabolism</keyword>
<dbReference type="RefSeq" id="WP_003609662.1">
    <property type="nucleotide sequence ID" value="NZ_ALXH01000144.1"/>
</dbReference>
<organism evidence="21 22">
    <name type="scientific">Weissella confusa</name>
    <name type="common">Lactobacillus confusus</name>
    <dbReference type="NCBI Taxonomy" id="1583"/>
    <lineage>
        <taxon>Bacteria</taxon>
        <taxon>Bacillati</taxon>
        <taxon>Bacillota</taxon>
        <taxon>Bacilli</taxon>
        <taxon>Lactobacillales</taxon>
        <taxon>Lactobacillaceae</taxon>
        <taxon>Weissella</taxon>
    </lineage>
</organism>
<keyword evidence="10 18" id="KW-0808">Transferase</keyword>
<evidence type="ECO:0000313" key="20">
    <source>
        <dbReference type="EMBL" id="MBJ7633226.1"/>
    </source>
</evidence>
<comment type="catalytic activity">
    <reaction evidence="1 18">
        <text>a 1,2-diacyl-sn-glycero-3-phosphate + CTP + H(+) = a CDP-1,2-diacyl-sn-glycerol + diphosphate</text>
        <dbReference type="Rhea" id="RHEA:16229"/>
        <dbReference type="ChEBI" id="CHEBI:15378"/>
        <dbReference type="ChEBI" id="CHEBI:33019"/>
        <dbReference type="ChEBI" id="CHEBI:37563"/>
        <dbReference type="ChEBI" id="CHEBI:58332"/>
        <dbReference type="ChEBI" id="CHEBI:58608"/>
        <dbReference type="EC" id="2.7.7.41"/>
    </reaction>
</comment>
<feature type="transmembrane region" description="Helical" evidence="19">
    <location>
        <begin position="111"/>
        <end position="130"/>
    </location>
</feature>
<evidence type="ECO:0000256" key="11">
    <source>
        <dbReference type="ARBA" id="ARBA00022692"/>
    </source>
</evidence>
<evidence type="ECO:0000256" key="3">
    <source>
        <dbReference type="ARBA" id="ARBA00005119"/>
    </source>
</evidence>
<feature type="transmembrane region" description="Helical" evidence="19">
    <location>
        <begin position="48"/>
        <end position="68"/>
    </location>
</feature>
<proteinExistence type="inferred from homology"/>
<keyword evidence="9" id="KW-0444">Lipid biosynthesis</keyword>
<keyword evidence="22" id="KW-1185">Reference proteome</keyword>
<evidence type="ECO:0000313" key="22">
    <source>
        <dbReference type="Proteomes" id="UP000728106"/>
    </source>
</evidence>
<evidence type="ECO:0000256" key="6">
    <source>
        <dbReference type="ARBA" id="ARBA00012487"/>
    </source>
</evidence>
<dbReference type="Pfam" id="PF01148">
    <property type="entry name" value="CTP_transf_1"/>
    <property type="match status" value="1"/>
</dbReference>
<dbReference type="Proteomes" id="UP000808038">
    <property type="component" value="Unassembled WGS sequence"/>
</dbReference>
<comment type="similarity">
    <text evidence="5 18">Belongs to the CDS family.</text>
</comment>
<keyword evidence="17" id="KW-1208">Phospholipid metabolism</keyword>
<dbReference type="EMBL" id="JAAOCX010000012">
    <property type="protein sequence ID" value="MBJ7633226.1"/>
    <property type="molecule type" value="Genomic_DNA"/>
</dbReference>
<evidence type="ECO:0000313" key="21">
    <source>
        <dbReference type="EMBL" id="MBJ7639487.1"/>
    </source>
</evidence>
<name>A0A0R2FFE3_WEICO</name>
<evidence type="ECO:0000256" key="18">
    <source>
        <dbReference type="RuleBase" id="RU003938"/>
    </source>
</evidence>
<dbReference type="PROSITE" id="PS01315">
    <property type="entry name" value="CDS"/>
    <property type="match status" value="1"/>
</dbReference>
<dbReference type="PANTHER" id="PTHR46382:SF1">
    <property type="entry name" value="PHOSPHATIDATE CYTIDYLYLTRANSFERASE"/>
    <property type="match status" value="1"/>
</dbReference>
<dbReference type="InterPro" id="IPR000374">
    <property type="entry name" value="PC_trans"/>
</dbReference>
<feature type="transmembrane region" description="Helical" evidence="19">
    <location>
        <begin position="199"/>
        <end position="219"/>
    </location>
</feature>
<keyword evidence="12 18" id="KW-0548">Nucleotidyltransferase</keyword>
<keyword evidence="15 19" id="KW-0472">Membrane</keyword>
<dbReference type="GO" id="GO:0005886">
    <property type="term" value="C:plasma membrane"/>
    <property type="evidence" value="ECO:0007669"/>
    <property type="project" value="UniProtKB-SubCell"/>
</dbReference>
<dbReference type="EMBL" id="JAAOCP010000011">
    <property type="protein sequence ID" value="MBJ7639487.1"/>
    <property type="molecule type" value="Genomic_DNA"/>
</dbReference>
<evidence type="ECO:0000256" key="7">
    <source>
        <dbReference type="ARBA" id="ARBA00019373"/>
    </source>
</evidence>
<comment type="subcellular location">
    <subcellularLocation>
        <location evidence="2">Cell membrane</location>
        <topology evidence="2">Multi-pass membrane protein</topology>
    </subcellularLocation>
</comment>
<evidence type="ECO:0000256" key="19">
    <source>
        <dbReference type="SAM" id="Phobius"/>
    </source>
</evidence>
<accession>A0A0R2FFE3</accession>
<reference evidence="21 22" key="2">
    <citation type="journal article" date="2021" name="Int. J. Food Microbiol.">
        <title>Safety demonstration of a microbial species for use in the food chain: Weissella confusa.</title>
        <authorList>
            <person name="Bourdichon F."/>
            <person name="Patrone V."/>
            <person name="Fontana A."/>
            <person name="Milani G."/>
            <person name="Morelli L."/>
        </authorList>
    </citation>
    <scope>NUCLEOTIDE SEQUENCE [LARGE SCALE GENOMIC DNA]</scope>
    <source>
        <strain evidence="20">CCUG 30943</strain>
        <strain evidence="21 22">CCUG 43002</strain>
    </source>
</reference>
<sequence length="263" mass="28624">MKTRVITAIVALAIFLPILYVGGIWIQVAASVLAVIAAAEVVLMRKTLLVDFGAILTMVGALVMTLPVGLWDAIQAPVVLHRSSLLYIFVILMLLHTVIAKNKFSFEDAGVFTLTMMYVGMGFGMMVAARNAGLDTLMFAFLIVWLTDSGAYMIGRKLGKHKLTKISPNKTWEGSIGGTVVAVIAAAVYTYFFPQAYSWPVMIIISIVLSVAGQFGDLIESGLKRFYKVKDSGNVLPGHGGILDRFDSMLIVLPLMYLIGLFH</sequence>
<keyword evidence="13 19" id="KW-1133">Transmembrane helix</keyword>
<keyword evidence="11 18" id="KW-0812">Transmembrane</keyword>
<dbReference type="Proteomes" id="UP000728106">
    <property type="component" value="Unassembled WGS sequence"/>
</dbReference>
<evidence type="ECO:0000256" key="12">
    <source>
        <dbReference type="ARBA" id="ARBA00022695"/>
    </source>
</evidence>
<gene>
    <name evidence="21" type="ORF">HAU20_08845</name>
    <name evidence="20" type="ORF">HAU43_09055</name>
</gene>
<dbReference type="GO" id="GO:0004605">
    <property type="term" value="F:phosphatidate cytidylyltransferase activity"/>
    <property type="evidence" value="ECO:0007669"/>
    <property type="project" value="UniProtKB-EC"/>
</dbReference>
<evidence type="ECO:0000256" key="13">
    <source>
        <dbReference type="ARBA" id="ARBA00022989"/>
    </source>
</evidence>
<keyword evidence="8" id="KW-1003">Cell membrane</keyword>
<evidence type="ECO:0000256" key="16">
    <source>
        <dbReference type="ARBA" id="ARBA00023209"/>
    </source>
</evidence>
<evidence type="ECO:0000256" key="5">
    <source>
        <dbReference type="ARBA" id="ARBA00010185"/>
    </source>
</evidence>
<dbReference type="GeneID" id="57979568"/>
<evidence type="ECO:0000256" key="10">
    <source>
        <dbReference type="ARBA" id="ARBA00022679"/>
    </source>
</evidence>
<feature type="transmembrane region" description="Helical" evidence="19">
    <location>
        <begin position="80"/>
        <end position="99"/>
    </location>
</feature>
<comment type="pathway">
    <text evidence="4">Lipid metabolism.</text>
</comment>
<protein>
    <recommendedName>
        <fullName evidence="7 18">Phosphatidate cytidylyltransferase</fullName>
        <ecNumber evidence="6 18">2.7.7.41</ecNumber>
    </recommendedName>
</protein>
<dbReference type="AlphaFoldDB" id="A0A0R2FFE3"/>
<evidence type="ECO:0000256" key="15">
    <source>
        <dbReference type="ARBA" id="ARBA00023136"/>
    </source>
</evidence>
<evidence type="ECO:0000256" key="14">
    <source>
        <dbReference type="ARBA" id="ARBA00023098"/>
    </source>
</evidence>